<dbReference type="Proteomes" id="UP001153076">
    <property type="component" value="Unassembled WGS sequence"/>
</dbReference>
<organism evidence="2 3">
    <name type="scientific">Carnegiea gigantea</name>
    <dbReference type="NCBI Taxonomy" id="171969"/>
    <lineage>
        <taxon>Eukaryota</taxon>
        <taxon>Viridiplantae</taxon>
        <taxon>Streptophyta</taxon>
        <taxon>Embryophyta</taxon>
        <taxon>Tracheophyta</taxon>
        <taxon>Spermatophyta</taxon>
        <taxon>Magnoliopsida</taxon>
        <taxon>eudicotyledons</taxon>
        <taxon>Gunneridae</taxon>
        <taxon>Pentapetalae</taxon>
        <taxon>Caryophyllales</taxon>
        <taxon>Cactineae</taxon>
        <taxon>Cactaceae</taxon>
        <taxon>Cactoideae</taxon>
        <taxon>Echinocereeae</taxon>
        <taxon>Carnegiea</taxon>
    </lineage>
</organism>
<sequence>MASFTVGKKSLLKPLSPSKVTIVNSSISKGLDIPTSSSLNPPQGKEANPLVSTHDPPLEAPFLALVNQMLHHEQPINFDPLNAMDEEFLEEPKENDYEDFRILISKKRRWRILFSTWITSKSLSYLMTPKKDAKEKRERSGSRNLKIDQVVFYVPIFINIIEGLHIIAETMTNEKNTRLIIQKMGFDHFNFILPQNHARGIEVLWNNANSQASVLAKENRGIPMLVYDPNKSKNILISGIYAPAQASEKEQFWDHLVSIPFKGTNMFLCVKN</sequence>
<gene>
    <name evidence="2" type="ORF">Cgig2_006325</name>
</gene>
<dbReference type="EMBL" id="JAKOGI010000810">
    <property type="protein sequence ID" value="KAJ8430279.1"/>
    <property type="molecule type" value="Genomic_DNA"/>
</dbReference>
<comment type="caution">
    <text evidence="2">The sequence shown here is derived from an EMBL/GenBank/DDBJ whole genome shotgun (WGS) entry which is preliminary data.</text>
</comment>
<keyword evidence="3" id="KW-1185">Reference proteome</keyword>
<protein>
    <submittedName>
        <fullName evidence="2">Uncharacterized protein</fullName>
    </submittedName>
</protein>
<dbReference type="AlphaFoldDB" id="A0A9Q1JSL9"/>
<name>A0A9Q1JSL9_9CARY</name>
<feature type="region of interest" description="Disordered" evidence="1">
    <location>
        <begin position="33"/>
        <end position="53"/>
    </location>
</feature>
<accession>A0A9Q1JSL9</accession>
<evidence type="ECO:0000313" key="2">
    <source>
        <dbReference type="EMBL" id="KAJ8430279.1"/>
    </source>
</evidence>
<evidence type="ECO:0000256" key="1">
    <source>
        <dbReference type="SAM" id="MobiDB-lite"/>
    </source>
</evidence>
<proteinExistence type="predicted"/>
<reference evidence="2" key="1">
    <citation type="submission" date="2022-04" db="EMBL/GenBank/DDBJ databases">
        <title>Carnegiea gigantea Genome sequencing and assembly v2.</title>
        <authorList>
            <person name="Copetti D."/>
            <person name="Sanderson M.J."/>
            <person name="Burquez A."/>
            <person name="Wojciechowski M.F."/>
        </authorList>
    </citation>
    <scope>NUCLEOTIDE SEQUENCE</scope>
    <source>
        <strain evidence="2">SGP5-SGP5p</strain>
        <tissue evidence="2">Aerial part</tissue>
    </source>
</reference>
<evidence type="ECO:0000313" key="3">
    <source>
        <dbReference type="Proteomes" id="UP001153076"/>
    </source>
</evidence>